<dbReference type="InterPro" id="IPR002347">
    <property type="entry name" value="SDR_fam"/>
</dbReference>
<proteinExistence type="predicted"/>
<dbReference type="Proteomes" id="UP001285521">
    <property type="component" value="Unassembled WGS sequence"/>
</dbReference>
<comment type="caution">
    <text evidence="1">The sequence shown here is derived from an EMBL/GenBank/DDBJ whole genome shotgun (WGS) entry which is preliminary data.</text>
</comment>
<reference evidence="1 2" key="1">
    <citation type="submission" date="2023-11" db="EMBL/GenBank/DDBJ databases">
        <title>Lentzea sokolovensis, sp. nov., Lentzea kristufkii, sp. nov., and Lentzea miocenensis, sp. nov., rare actinobacteria from Sokolov Coal Basin, Miocene lacustrine sediment, Czech Republic.</title>
        <authorList>
            <person name="Lara A."/>
            <person name="Kotroba L."/>
            <person name="Nouioui I."/>
            <person name="Neumann-Schaal M."/>
            <person name="Mast Y."/>
            <person name="Chronakova A."/>
        </authorList>
    </citation>
    <scope>NUCLEOTIDE SEQUENCE [LARGE SCALE GENOMIC DNA]</scope>
    <source>
        <strain evidence="1 2">BCCO 10_0856</strain>
    </source>
</reference>
<dbReference type="Gene3D" id="3.40.50.720">
    <property type="entry name" value="NAD(P)-binding Rossmann-like Domain"/>
    <property type="match status" value="1"/>
</dbReference>
<dbReference type="InterPro" id="IPR036291">
    <property type="entry name" value="NAD(P)-bd_dom_sf"/>
</dbReference>
<reference evidence="1 2" key="2">
    <citation type="submission" date="2023-11" db="EMBL/GenBank/DDBJ databases">
        <authorList>
            <person name="Lara A.C."/>
            <person name="Chronakova A."/>
        </authorList>
    </citation>
    <scope>NUCLEOTIDE SEQUENCE [LARGE SCALE GENOMIC DNA]</scope>
    <source>
        <strain evidence="1 2">BCCO 10_0856</strain>
    </source>
</reference>
<organism evidence="1 2">
    <name type="scientific">Lentzea miocenica</name>
    <dbReference type="NCBI Taxonomy" id="3095431"/>
    <lineage>
        <taxon>Bacteria</taxon>
        <taxon>Bacillati</taxon>
        <taxon>Actinomycetota</taxon>
        <taxon>Actinomycetes</taxon>
        <taxon>Pseudonocardiales</taxon>
        <taxon>Pseudonocardiaceae</taxon>
        <taxon>Lentzea</taxon>
    </lineage>
</organism>
<dbReference type="Pfam" id="PF00106">
    <property type="entry name" value="adh_short"/>
    <property type="match status" value="1"/>
</dbReference>
<dbReference type="EMBL" id="JAXAVW010000020">
    <property type="protein sequence ID" value="MDX8033385.1"/>
    <property type="molecule type" value="Genomic_DNA"/>
</dbReference>
<protein>
    <submittedName>
        <fullName evidence="1">SDR family NAD(P)-dependent oxidoreductase</fullName>
    </submittedName>
</protein>
<dbReference type="PRINTS" id="PR00081">
    <property type="entry name" value="GDHRDH"/>
</dbReference>
<evidence type="ECO:0000313" key="2">
    <source>
        <dbReference type="Proteomes" id="UP001285521"/>
    </source>
</evidence>
<evidence type="ECO:0000313" key="1">
    <source>
        <dbReference type="EMBL" id="MDX8033385.1"/>
    </source>
</evidence>
<keyword evidence="2" id="KW-1185">Reference proteome</keyword>
<accession>A0ABU4T5J2</accession>
<dbReference type="InterPro" id="IPR052992">
    <property type="entry name" value="SDR_member_12"/>
</dbReference>
<name>A0ABU4T5J2_9PSEU</name>
<dbReference type="PANTHER" id="PTHR44656">
    <property type="entry name" value="DEHYDROGENASE/REDUCTASE SDR FAMILY MEMBER 12"/>
    <property type="match status" value="1"/>
</dbReference>
<dbReference type="SUPFAM" id="SSF51735">
    <property type="entry name" value="NAD(P)-binding Rossmann-fold domains"/>
    <property type="match status" value="1"/>
</dbReference>
<gene>
    <name evidence="1" type="ORF">SK803_24470</name>
</gene>
<dbReference type="RefSeq" id="WP_319968481.1">
    <property type="nucleotide sequence ID" value="NZ_JAXAVW010000020.1"/>
</dbReference>
<sequence length="315" mass="34102">MSRVLDTVTDRLVIPGYSRLGYQLRKRTWPADDPQPGVLRGGLAVVTGAGSGLGRATALGLARLGAAVVLVVRDEAKGEAARAAIIAEVPAAVVLIRRCDVSSLDSVRRFAGEMLQEFERVDVLVHNAGIMPSERTTTADGHELTFATHVLGPLLLTDLLSSLLAASPDPRVVFVSSGGMYTQRLHADDPEYRDGEYRGATAYARTKRMQVTLVPLLAERYAPVGVHGMHPGWADTPGVAGSLPGFHRLTKGFLRNAEEGADTVVWLAATSPAPRSGRFWHDRRERPTHYLPTTGEKHQDVKTFWSYCTNATGIS</sequence>
<dbReference type="PANTHER" id="PTHR44656:SF7">
    <property type="entry name" value="DEHYDROGENASE_REDUCTASE SDR FAMILY MEMBER 12"/>
    <property type="match status" value="1"/>
</dbReference>